<dbReference type="Proteomes" id="UP000004198">
    <property type="component" value="Unassembled WGS sequence"/>
</dbReference>
<dbReference type="PANTHER" id="PTHR30383">
    <property type="entry name" value="THIOESTERASE 1/PROTEASE 1/LYSOPHOSPHOLIPASE L1"/>
    <property type="match status" value="1"/>
</dbReference>
<dbReference type="InterPro" id="IPR051532">
    <property type="entry name" value="Ester_Hydrolysis_Enzymes"/>
</dbReference>
<keyword evidence="1" id="KW-0732">Signal</keyword>
<feature type="signal peptide" evidence="1">
    <location>
        <begin position="1"/>
        <end position="25"/>
    </location>
</feature>
<dbReference type="Pfam" id="PF07532">
    <property type="entry name" value="Big_4"/>
    <property type="match status" value="1"/>
</dbReference>
<name>C6Q0U4_9CLOT</name>
<accession>C6Q0U4</accession>
<dbReference type="EMBL" id="ACVI01000123">
    <property type="protein sequence ID" value="EET84876.1"/>
    <property type="molecule type" value="Genomic_DNA"/>
</dbReference>
<feature type="chain" id="PRO_5009951172" evidence="1">
    <location>
        <begin position="26"/>
        <end position="441"/>
    </location>
</feature>
<dbReference type="PANTHER" id="PTHR30383:SF27">
    <property type="entry name" value="SPORE GERMINATION LIPASE LIPC"/>
    <property type="match status" value="1"/>
</dbReference>
<comment type="caution">
    <text evidence="4">The sequence shown here is derived from an EMBL/GenBank/DDBJ whole genome shotgun (WGS) entry which is preliminary data.</text>
</comment>
<dbReference type="InterPro" id="IPR013830">
    <property type="entry name" value="SGNH_hydro"/>
</dbReference>
<reference evidence="4 5" key="1">
    <citation type="submission" date="2009-06" db="EMBL/GenBank/DDBJ databases">
        <title>The draft genome of Clostridium carboxidivorans P7.</title>
        <authorList>
            <consortium name="US DOE Joint Genome Institute (JGI-PGF)"/>
            <person name="Lucas S."/>
            <person name="Copeland A."/>
            <person name="Lapidus A."/>
            <person name="Glavina del Rio T."/>
            <person name="Tice H."/>
            <person name="Bruce D."/>
            <person name="Goodwin L."/>
            <person name="Pitluck S."/>
            <person name="Larimer F."/>
            <person name="Land M.L."/>
            <person name="Hauser L."/>
            <person name="Hemme C.L."/>
        </authorList>
    </citation>
    <scope>NUCLEOTIDE SEQUENCE [LARGE SCALE GENOMIC DNA]</scope>
    <source>
        <strain evidence="4 5">P7</strain>
    </source>
</reference>
<dbReference type="SUPFAM" id="SSF52266">
    <property type="entry name" value="SGNH hydrolase"/>
    <property type="match status" value="1"/>
</dbReference>
<sequence length="441" mass="47411">MKKIKLLVMGAILGTSLLFSSNVFAKASAIDVIGTDGKVYEYNYSDLKTSAMAYELNGAGDLGGKLYNDFLTRKSAISAYYDDVRKSYVDFNTASKVAVSLITSGQKFDLNSFLENPSTPTINLNPIQVTTTSRGNIVVGNADTIASISNTTAITGQGSNYSLPSTVQAIMSDGSIKNVTVTWDKQADTSQSGTFIFNGTVYGYKGNVVLILAVNANSSSLQKLDYVSLGDSLASGQTPYNITSGYGYTDIIAGNLANKGLLKSYSKYGVSGYTTADVLSQLKDTQVINSINNAEIVTIDIGANDLLSLLRAYLSGQNVDFPTQIGTVSGKISAIIQSIKTINPNAKIYIMGYYNALPNLSTQQETVFLQLLTGFNSSVKNVVDSFKDTAVPPVYVDTYESMNSNLKQYLPGDIHPTIEGYRIISEDFWNLIKVDSLGGLK</sequence>
<keyword evidence="5" id="KW-1185">Reference proteome</keyword>
<dbReference type="Gene3D" id="3.40.50.1110">
    <property type="entry name" value="SGNH hydrolase"/>
    <property type="match status" value="1"/>
</dbReference>
<gene>
    <name evidence="4" type="ORF">CcarbDRAFT_4661</name>
</gene>
<feature type="domain" description="SGNH hydrolase-type esterase" evidence="3">
    <location>
        <begin position="229"/>
        <end position="423"/>
    </location>
</feature>
<evidence type="ECO:0000313" key="4">
    <source>
        <dbReference type="EMBL" id="EET84876.1"/>
    </source>
</evidence>
<evidence type="ECO:0000313" key="5">
    <source>
        <dbReference type="Proteomes" id="UP000004198"/>
    </source>
</evidence>
<dbReference type="InterPro" id="IPR011081">
    <property type="entry name" value="Big_4"/>
</dbReference>
<evidence type="ECO:0000259" key="2">
    <source>
        <dbReference type="Pfam" id="PF07532"/>
    </source>
</evidence>
<dbReference type="STRING" id="536227.Ccar_15305"/>
<evidence type="ECO:0000256" key="1">
    <source>
        <dbReference type="SAM" id="SignalP"/>
    </source>
</evidence>
<dbReference type="KEGG" id="cck:Ccar_15305"/>
<dbReference type="eggNOG" id="COG2755">
    <property type="taxonomic scope" value="Bacteria"/>
</dbReference>
<dbReference type="RefSeq" id="WP_007063546.1">
    <property type="nucleotide sequence ID" value="NZ_ACVI01000123.1"/>
</dbReference>
<dbReference type="GO" id="GO:0004622">
    <property type="term" value="F:phosphatidylcholine lysophospholipase activity"/>
    <property type="evidence" value="ECO:0007669"/>
    <property type="project" value="TreeGrafter"/>
</dbReference>
<protein>
    <submittedName>
        <fullName evidence="4">Ig domain protein</fullName>
    </submittedName>
</protein>
<dbReference type="AlphaFoldDB" id="C6Q0U4"/>
<organism evidence="4 5">
    <name type="scientific">Clostridium carboxidivorans P7</name>
    <dbReference type="NCBI Taxonomy" id="536227"/>
    <lineage>
        <taxon>Bacteria</taxon>
        <taxon>Bacillati</taxon>
        <taxon>Bacillota</taxon>
        <taxon>Clostridia</taxon>
        <taxon>Eubacteriales</taxon>
        <taxon>Clostridiaceae</taxon>
        <taxon>Clostridium</taxon>
    </lineage>
</organism>
<proteinExistence type="predicted"/>
<feature type="domain" description="Bacterial Ig-like" evidence="2">
    <location>
        <begin position="149"/>
        <end position="204"/>
    </location>
</feature>
<evidence type="ECO:0000259" key="3">
    <source>
        <dbReference type="Pfam" id="PF13472"/>
    </source>
</evidence>
<dbReference type="Pfam" id="PF13472">
    <property type="entry name" value="Lipase_GDSL_2"/>
    <property type="match status" value="1"/>
</dbReference>
<dbReference type="InterPro" id="IPR036514">
    <property type="entry name" value="SGNH_hydro_sf"/>
</dbReference>
<dbReference type="PATRIC" id="fig|536227.13.peg.3208"/>